<dbReference type="Pfam" id="PF21763">
    <property type="entry name" value="DHH_CID"/>
    <property type="match status" value="1"/>
</dbReference>
<dbReference type="GO" id="GO:0003676">
    <property type="term" value="F:nucleic acid binding"/>
    <property type="evidence" value="ECO:0007669"/>
    <property type="project" value="InterPro"/>
</dbReference>
<keyword evidence="6" id="KW-1185">Reference proteome</keyword>
<dbReference type="InterPro" id="IPR003156">
    <property type="entry name" value="DHHA1_dom"/>
</dbReference>
<dbReference type="Gene3D" id="3.90.1640.30">
    <property type="match status" value="1"/>
</dbReference>
<evidence type="ECO:0000259" key="2">
    <source>
        <dbReference type="Pfam" id="PF01368"/>
    </source>
</evidence>
<accession>A0A7D6GIX8</accession>
<dbReference type="RefSeq" id="WP_180839722.1">
    <property type="nucleotide sequence ID" value="NZ_CP059154.1"/>
</dbReference>
<reference evidence="5 6" key="1">
    <citation type="submission" date="2020-07" db="EMBL/GenBank/DDBJ databases">
        <title>Natrinema (YPL30) sp. nov. and Haloterrigena xxxxxx (YPL8) sp. nov., isolated from a salt mine.</title>
        <authorList>
            <person name="Cui H."/>
        </authorList>
    </citation>
    <scope>NUCLEOTIDE SEQUENCE [LARGE SCALE GENOMIC DNA]</scope>
    <source>
        <strain evidence="5 6">YPL13</strain>
    </source>
</reference>
<dbReference type="AlphaFoldDB" id="A0A7D6GIX8"/>
<evidence type="ECO:0000256" key="1">
    <source>
        <dbReference type="SAM" id="MobiDB-lite"/>
    </source>
</evidence>
<dbReference type="Pfam" id="PF01368">
    <property type="entry name" value="DHH"/>
    <property type="match status" value="1"/>
</dbReference>
<dbReference type="PANTHER" id="PTHR30255:SF3">
    <property type="entry name" value="SINGLE-STRANDED-DNA-SPECIFIC EXONUCLEASE RECJ"/>
    <property type="match status" value="1"/>
</dbReference>
<dbReference type="InterPro" id="IPR001667">
    <property type="entry name" value="DDH_dom"/>
</dbReference>
<organism evidence="5 6">
    <name type="scientific">Natrinema zhouii</name>
    <dbReference type="NCBI Taxonomy" id="1710539"/>
    <lineage>
        <taxon>Archaea</taxon>
        <taxon>Methanobacteriati</taxon>
        <taxon>Methanobacteriota</taxon>
        <taxon>Stenosarchaea group</taxon>
        <taxon>Halobacteria</taxon>
        <taxon>Halobacteriales</taxon>
        <taxon>Natrialbaceae</taxon>
        <taxon>Natrinema</taxon>
    </lineage>
</organism>
<evidence type="ECO:0000259" key="3">
    <source>
        <dbReference type="Pfam" id="PF02272"/>
    </source>
</evidence>
<dbReference type="EMBL" id="CP059154">
    <property type="protein sequence ID" value="QLK24640.1"/>
    <property type="molecule type" value="Genomic_DNA"/>
</dbReference>
<dbReference type="KEGG" id="nay:HYG81_10955"/>
<feature type="domain" description="DHHA1" evidence="3">
    <location>
        <begin position="433"/>
        <end position="530"/>
    </location>
</feature>
<feature type="compositionally biased region" description="Polar residues" evidence="1">
    <location>
        <begin position="169"/>
        <end position="180"/>
    </location>
</feature>
<dbReference type="InterPro" id="IPR038763">
    <property type="entry name" value="DHH_sf"/>
</dbReference>
<proteinExistence type="predicted"/>
<sequence length="534" mass="55999">MAGPVPELEDRAVACAERLCEADRVLLASHIDADGLTSAAIAAQALERAAIPFETVFEKQLDEDAVADIAATDYDTVLFTDFGSGQLDIIGDHEDAGDFTPVIADHHQPADRETEYHLNPLLFGINGSSELSGAGASYVLARALADVSDHDPDPSVAADGGKQTGGGESSQTRRTSSELSSDGGERSDGPRSTSEPRSDGSTVTASGAANARADNCDLAALAVVGAVGDMQAAGGELHGANEGIVAEGVAAGVLETGKDLALYGKQTRPLPKLLEYATDVHIPGISNDANGALRFLDGLDLELKRDGDWRRWAGLTNEEKRTVASALVQRAVSSGVPTKKIDQLVSTAYVLSEEPVGTELRDASEFSTLLNATARYERADVGLGVCLGDRDGALERARQLLREHRRNLSNGIDLVTREGATQEEHVQWFHASDEIRETIVGIVAGMAMGNAGISRSKPIIAFADKNDDEVKVSSRGTHSLVRQGLDLSAVMGEASRAVGGDGGGHDVAAGATVPKGEEETFVERADEIVGEQLS</sequence>
<dbReference type="GO" id="GO:0004527">
    <property type="term" value="F:exonuclease activity"/>
    <property type="evidence" value="ECO:0007669"/>
    <property type="project" value="UniProtKB-KW"/>
</dbReference>
<feature type="compositionally biased region" description="Basic and acidic residues" evidence="1">
    <location>
        <begin position="183"/>
        <end position="198"/>
    </location>
</feature>
<protein>
    <submittedName>
        <fullName evidence="5">DHH family phosphoesterase</fullName>
    </submittedName>
</protein>
<dbReference type="InterPro" id="IPR048515">
    <property type="entry name" value="DHH_CID"/>
</dbReference>
<dbReference type="InterPro" id="IPR051673">
    <property type="entry name" value="SSDNA_exonuclease_RecJ"/>
</dbReference>
<dbReference type="Proteomes" id="UP000510869">
    <property type="component" value="Chromosome"/>
</dbReference>
<evidence type="ECO:0000259" key="4">
    <source>
        <dbReference type="Pfam" id="PF21763"/>
    </source>
</evidence>
<evidence type="ECO:0000313" key="5">
    <source>
        <dbReference type="EMBL" id="QLK24640.1"/>
    </source>
</evidence>
<dbReference type="OrthoDB" id="36101at2157"/>
<dbReference type="PANTHER" id="PTHR30255">
    <property type="entry name" value="SINGLE-STRANDED-DNA-SPECIFIC EXONUCLEASE RECJ"/>
    <property type="match status" value="1"/>
</dbReference>
<dbReference type="Gene3D" id="3.10.310.30">
    <property type="match status" value="1"/>
</dbReference>
<feature type="domain" description="DDH" evidence="2">
    <location>
        <begin position="25"/>
        <end position="140"/>
    </location>
</feature>
<name>A0A7D6GIX8_9EURY</name>
<dbReference type="SUPFAM" id="SSF64182">
    <property type="entry name" value="DHH phosphoesterases"/>
    <property type="match status" value="2"/>
</dbReference>
<feature type="domain" description="DHH-CID" evidence="4">
    <location>
        <begin position="262"/>
        <end position="345"/>
    </location>
</feature>
<dbReference type="Pfam" id="PF02272">
    <property type="entry name" value="DHHA1"/>
    <property type="match status" value="1"/>
</dbReference>
<dbReference type="GeneID" id="56143730"/>
<evidence type="ECO:0000313" key="6">
    <source>
        <dbReference type="Proteomes" id="UP000510869"/>
    </source>
</evidence>
<feature type="region of interest" description="Disordered" evidence="1">
    <location>
        <begin position="150"/>
        <end position="206"/>
    </location>
</feature>
<gene>
    <name evidence="5" type="ORF">HYG81_10955</name>
</gene>